<reference evidence="2 3" key="1">
    <citation type="journal article" date="2021" name="Nat. Plants">
        <title>The Taxus genome provides insights into paclitaxel biosynthesis.</title>
        <authorList>
            <person name="Xiong X."/>
            <person name="Gou J."/>
            <person name="Liao Q."/>
            <person name="Li Y."/>
            <person name="Zhou Q."/>
            <person name="Bi G."/>
            <person name="Li C."/>
            <person name="Du R."/>
            <person name="Wang X."/>
            <person name="Sun T."/>
            <person name="Guo L."/>
            <person name="Liang H."/>
            <person name="Lu P."/>
            <person name="Wu Y."/>
            <person name="Zhang Z."/>
            <person name="Ro D.K."/>
            <person name="Shang Y."/>
            <person name="Huang S."/>
            <person name="Yan J."/>
        </authorList>
    </citation>
    <scope>NUCLEOTIDE SEQUENCE [LARGE SCALE GENOMIC DNA]</scope>
    <source>
        <strain evidence="2">Ta-2019</strain>
    </source>
</reference>
<dbReference type="AlphaFoldDB" id="A0AA38F5P1"/>
<dbReference type="Proteomes" id="UP000824469">
    <property type="component" value="Unassembled WGS sequence"/>
</dbReference>
<feature type="non-terminal residue" evidence="2">
    <location>
        <position position="127"/>
    </location>
</feature>
<feature type="region of interest" description="Disordered" evidence="1">
    <location>
        <begin position="64"/>
        <end position="96"/>
    </location>
</feature>
<evidence type="ECO:0000256" key="1">
    <source>
        <dbReference type="SAM" id="MobiDB-lite"/>
    </source>
</evidence>
<organism evidence="2 3">
    <name type="scientific">Taxus chinensis</name>
    <name type="common">Chinese yew</name>
    <name type="synonym">Taxus wallichiana var. chinensis</name>
    <dbReference type="NCBI Taxonomy" id="29808"/>
    <lineage>
        <taxon>Eukaryota</taxon>
        <taxon>Viridiplantae</taxon>
        <taxon>Streptophyta</taxon>
        <taxon>Embryophyta</taxon>
        <taxon>Tracheophyta</taxon>
        <taxon>Spermatophyta</taxon>
        <taxon>Pinopsida</taxon>
        <taxon>Pinidae</taxon>
        <taxon>Conifers II</taxon>
        <taxon>Cupressales</taxon>
        <taxon>Taxaceae</taxon>
        <taxon>Taxus</taxon>
    </lineage>
</organism>
<feature type="compositionally biased region" description="Polar residues" evidence="1">
    <location>
        <begin position="74"/>
        <end position="86"/>
    </location>
</feature>
<protein>
    <submittedName>
        <fullName evidence="2">Uncharacterized protein</fullName>
    </submittedName>
</protein>
<feature type="region of interest" description="Disordered" evidence="1">
    <location>
        <begin position="108"/>
        <end position="127"/>
    </location>
</feature>
<proteinExistence type="predicted"/>
<dbReference type="EMBL" id="JAHRHJ020001286">
    <property type="protein sequence ID" value="KAH9293319.1"/>
    <property type="molecule type" value="Genomic_DNA"/>
</dbReference>
<name>A0AA38F5P1_TAXCH</name>
<accession>A0AA38F5P1</accession>
<gene>
    <name evidence="2" type="ORF">KI387_041477</name>
</gene>
<sequence length="127" mass="14535">MLAKFTRGGEFYAITRRIGRNEVKAAQRSQLGKRRYGETICVFEPFCKKADKSDKVICNLDHDKLGQKGANRPNRANQENLSQTARKQMGFDLGREYTNRPVRPKWEISALCQMGQRDSPGREAGRE</sequence>
<keyword evidence="3" id="KW-1185">Reference proteome</keyword>
<comment type="caution">
    <text evidence="2">The sequence shown here is derived from an EMBL/GenBank/DDBJ whole genome shotgun (WGS) entry which is preliminary data.</text>
</comment>
<evidence type="ECO:0000313" key="3">
    <source>
        <dbReference type="Proteomes" id="UP000824469"/>
    </source>
</evidence>
<evidence type="ECO:0000313" key="2">
    <source>
        <dbReference type="EMBL" id="KAH9293319.1"/>
    </source>
</evidence>